<reference evidence="3" key="1">
    <citation type="submission" date="2025-08" db="UniProtKB">
        <authorList>
            <consortium name="RefSeq"/>
        </authorList>
    </citation>
    <scope>IDENTIFICATION</scope>
    <source>
        <tissue evidence="3">Kidney</tissue>
    </source>
</reference>
<evidence type="ECO:0000313" key="2">
    <source>
        <dbReference type="Proteomes" id="UP000515202"/>
    </source>
</evidence>
<dbReference type="Proteomes" id="UP000515202">
    <property type="component" value="Unplaced"/>
</dbReference>
<accession>A0A6P3QSV0</accession>
<name>A0A6P3QSV0_PTEVA</name>
<dbReference type="AlphaFoldDB" id="A0A6P3QSV0"/>
<dbReference type="OrthoDB" id="9827827at2759"/>
<dbReference type="KEGG" id="pgig:120610531"/>
<proteinExistence type="predicted"/>
<protein>
    <submittedName>
        <fullName evidence="3">Prostate and testis expressed protein 3</fullName>
    </submittedName>
</protein>
<dbReference type="GeneID" id="105296862"/>
<sequence length="98" mass="11443">MDKCFLLVFILFCFIGAVTLLTCITCHLYLNKDRCRKGLGVCFAGKDETCMTLKIFKGVDLQLLYMECQKFCRNLTYDLNSQTYVQKCCNRDYCNFEP</sequence>
<dbReference type="Pfam" id="PF00021">
    <property type="entry name" value="UPAR_LY6"/>
    <property type="match status" value="1"/>
</dbReference>
<evidence type="ECO:0000313" key="3">
    <source>
        <dbReference type="RefSeq" id="XP_011365518.1"/>
    </source>
</evidence>
<dbReference type="CDD" id="cd23579">
    <property type="entry name" value="TFP_LU_ECD_PATE3"/>
    <property type="match status" value="1"/>
</dbReference>
<dbReference type="RefSeq" id="XP_011365518.1">
    <property type="nucleotide sequence ID" value="XM_011367216.1"/>
</dbReference>
<dbReference type="RefSeq" id="XP_039728851.1">
    <property type="nucleotide sequence ID" value="XM_039872917.1"/>
</dbReference>
<dbReference type="GeneID" id="120610531"/>
<dbReference type="InterPro" id="IPR045860">
    <property type="entry name" value="Snake_toxin-like_sf"/>
</dbReference>
<feature type="domain" description="UPAR/Ly6" evidence="1">
    <location>
        <begin position="21"/>
        <end position="96"/>
    </location>
</feature>
<gene>
    <name evidence="3" type="primary">PATE3</name>
</gene>
<dbReference type="KEGG" id="pvp:105296862"/>
<keyword evidence="2" id="KW-1185">Reference proteome</keyword>
<organism evidence="2 3">
    <name type="scientific">Pteropus vampyrus</name>
    <name type="common">Large flying fox</name>
    <dbReference type="NCBI Taxonomy" id="132908"/>
    <lineage>
        <taxon>Eukaryota</taxon>
        <taxon>Metazoa</taxon>
        <taxon>Chordata</taxon>
        <taxon>Craniata</taxon>
        <taxon>Vertebrata</taxon>
        <taxon>Euteleostomi</taxon>
        <taxon>Mammalia</taxon>
        <taxon>Eutheria</taxon>
        <taxon>Laurasiatheria</taxon>
        <taxon>Chiroptera</taxon>
        <taxon>Yinpterochiroptera</taxon>
        <taxon>Pteropodoidea</taxon>
        <taxon>Pteropodidae</taxon>
        <taxon>Pteropodinae</taxon>
        <taxon>Pteropus</taxon>
    </lineage>
</organism>
<evidence type="ECO:0000259" key="1">
    <source>
        <dbReference type="Pfam" id="PF00021"/>
    </source>
</evidence>
<dbReference type="CTD" id="100169851"/>
<dbReference type="InterPro" id="IPR016054">
    <property type="entry name" value="LY6_UPA_recep-like"/>
</dbReference>
<dbReference type="SUPFAM" id="SSF57302">
    <property type="entry name" value="Snake toxin-like"/>
    <property type="match status" value="1"/>
</dbReference>